<protein>
    <submittedName>
        <fullName evidence="2">Uncharacterized protein</fullName>
    </submittedName>
</protein>
<dbReference type="AlphaFoldDB" id="A0A7R8YQ90"/>
<evidence type="ECO:0000313" key="3">
    <source>
        <dbReference type="Proteomes" id="UP000594454"/>
    </source>
</evidence>
<feature type="compositionally biased region" description="Polar residues" evidence="1">
    <location>
        <begin position="43"/>
        <end position="55"/>
    </location>
</feature>
<feature type="region of interest" description="Disordered" evidence="1">
    <location>
        <begin position="43"/>
        <end position="116"/>
    </location>
</feature>
<feature type="compositionally biased region" description="Acidic residues" evidence="1">
    <location>
        <begin position="85"/>
        <end position="110"/>
    </location>
</feature>
<gene>
    <name evidence="2" type="ORF">HERILL_LOCUS3400</name>
</gene>
<reference evidence="2 3" key="1">
    <citation type="submission" date="2020-11" db="EMBL/GenBank/DDBJ databases">
        <authorList>
            <person name="Wallbank WR R."/>
            <person name="Pardo Diaz C."/>
            <person name="Kozak K."/>
            <person name="Martin S."/>
            <person name="Jiggins C."/>
            <person name="Moest M."/>
            <person name="Warren A I."/>
            <person name="Generalovic N T."/>
            <person name="Byers J.R.P. K."/>
            <person name="Montejo-Kovacevich G."/>
            <person name="Yen C E."/>
        </authorList>
    </citation>
    <scope>NUCLEOTIDE SEQUENCE [LARGE SCALE GENOMIC DNA]</scope>
</reference>
<accession>A0A7R8YQ90</accession>
<evidence type="ECO:0000313" key="2">
    <source>
        <dbReference type="EMBL" id="CAD7080235.1"/>
    </source>
</evidence>
<dbReference type="OrthoDB" id="10483959at2759"/>
<keyword evidence="3" id="KW-1185">Reference proteome</keyword>
<sequence length="157" mass="18274">MYKYRQILNSINYLLKTVQAVNSTERRNIMKIGAFSVQQISKYTKGPSSGDSMHSPSELIQDKGSNMTQNKNQDLLAQHLPHEDIDIEEDEKASDEESYNEYEPDDEDEDEKRAGVYRSKGITVYVPEKCMTPGTRRPKIRELPKDMFDDIRIIYYK</sequence>
<evidence type="ECO:0000256" key="1">
    <source>
        <dbReference type="SAM" id="MobiDB-lite"/>
    </source>
</evidence>
<organism evidence="2 3">
    <name type="scientific">Hermetia illucens</name>
    <name type="common">Black soldier fly</name>
    <dbReference type="NCBI Taxonomy" id="343691"/>
    <lineage>
        <taxon>Eukaryota</taxon>
        <taxon>Metazoa</taxon>
        <taxon>Ecdysozoa</taxon>
        <taxon>Arthropoda</taxon>
        <taxon>Hexapoda</taxon>
        <taxon>Insecta</taxon>
        <taxon>Pterygota</taxon>
        <taxon>Neoptera</taxon>
        <taxon>Endopterygota</taxon>
        <taxon>Diptera</taxon>
        <taxon>Brachycera</taxon>
        <taxon>Stratiomyomorpha</taxon>
        <taxon>Stratiomyidae</taxon>
        <taxon>Hermetiinae</taxon>
        <taxon>Hermetia</taxon>
    </lineage>
</organism>
<proteinExistence type="predicted"/>
<dbReference type="EMBL" id="LR899009">
    <property type="protein sequence ID" value="CAD7080235.1"/>
    <property type="molecule type" value="Genomic_DNA"/>
</dbReference>
<dbReference type="InParanoid" id="A0A7R8YQ90"/>
<feature type="compositionally biased region" description="Polar residues" evidence="1">
    <location>
        <begin position="63"/>
        <end position="75"/>
    </location>
</feature>
<name>A0A7R8YQ90_HERIL</name>
<dbReference type="Proteomes" id="UP000594454">
    <property type="component" value="Chromosome 1"/>
</dbReference>